<dbReference type="OrthoDB" id="9804551at2"/>
<reference evidence="1 2" key="1">
    <citation type="submission" date="2018-07" db="EMBL/GenBank/DDBJ databases">
        <title>New species, Clostridium PI-S10-A1B.</title>
        <authorList>
            <person name="Krishna G."/>
            <person name="Summeta K."/>
            <person name="Shikha S."/>
            <person name="Prabhu P.B."/>
            <person name="Suresh K."/>
        </authorList>
    </citation>
    <scope>NUCLEOTIDE SEQUENCE [LARGE SCALE GENOMIC DNA]</scope>
    <source>
        <strain evidence="1 2">PI-S10-A1B</strain>
    </source>
</reference>
<sequence length="79" mass="9274">MREKVLNKIIERASSIWKTEPSAMSEETVFADMNPKSVHYSQMTTFLEDVFDIEVPYMNFKRCRTFGEAADYIVELLED</sequence>
<dbReference type="RefSeq" id="WP_117416552.1">
    <property type="nucleotide sequence ID" value="NZ_QOHO01000024.1"/>
</dbReference>
<evidence type="ECO:0000313" key="1">
    <source>
        <dbReference type="EMBL" id="RFZ79410.1"/>
    </source>
</evidence>
<evidence type="ECO:0000313" key="2">
    <source>
        <dbReference type="Proteomes" id="UP000260680"/>
    </source>
</evidence>
<organism evidence="1 2">
    <name type="scientific">Lacrimispora amygdalina</name>
    <dbReference type="NCBI Taxonomy" id="253257"/>
    <lineage>
        <taxon>Bacteria</taxon>
        <taxon>Bacillati</taxon>
        <taxon>Bacillota</taxon>
        <taxon>Clostridia</taxon>
        <taxon>Lachnospirales</taxon>
        <taxon>Lachnospiraceae</taxon>
        <taxon>Lacrimispora</taxon>
    </lineage>
</organism>
<dbReference type="EMBL" id="QOHO01000024">
    <property type="protein sequence ID" value="RFZ79410.1"/>
    <property type="molecule type" value="Genomic_DNA"/>
</dbReference>
<dbReference type="SUPFAM" id="SSF47336">
    <property type="entry name" value="ACP-like"/>
    <property type="match status" value="1"/>
</dbReference>
<protein>
    <submittedName>
        <fullName evidence="1">Acyl carrier protein</fullName>
    </submittedName>
</protein>
<dbReference type="AlphaFoldDB" id="A0A3E2NEV6"/>
<proteinExistence type="predicted"/>
<dbReference type="Gene3D" id="1.10.1200.10">
    <property type="entry name" value="ACP-like"/>
    <property type="match status" value="1"/>
</dbReference>
<accession>A0A3E2NEV6</accession>
<dbReference type="InterPro" id="IPR036736">
    <property type="entry name" value="ACP-like_sf"/>
</dbReference>
<name>A0A3E2NEV6_9FIRM</name>
<comment type="caution">
    <text evidence="1">The sequence shown here is derived from an EMBL/GenBank/DDBJ whole genome shotgun (WGS) entry which is preliminary data.</text>
</comment>
<dbReference type="Proteomes" id="UP000260680">
    <property type="component" value="Unassembled WGS sequence"/>
</dbReference>
<gene>
    <name evidence="1" type="ORF">DS742_08420</name>
</gene>